<reference evidence="1" key="2">
    <citation type="submission" date="2021-01" db="EMBL/GenBank/DDBJ databases">
        <authorList>
            <person name="Schikora-Tamarit M.A."/>
        </authorList>
    </citation>
    <scope>NUCLEOTIDE SEQUENCE</scope>
    <source>
        <strain evidence="1">CBS2887</strain>
    </source>
</reference>
<proteinExistence type="predicted"/>
<protein>
    <submittedName>
        <fullName evidence="1">Uncharacterized protein</fullName>
    </submittedName>
</protein>
<dbReference type="AlphaFoldDB" id="A0A9P8TLX4"/>
<keyword evidence="2" id="KW-1185">Reference proteome</keyword>
<name>A0A9P8TLX4_WICPI</name>
<evidence type="ECO:0000313" key="2">
    <source>
        <dbReference type="Proteomes" id="UP000774326"/>
    </source>
</evidence>
<accession>A0A9P8TLX4</accession>
<dbReference type="EMBL" id="JAEUBG010003043">
    <property type="protein sequence ID" value="KAH3683569.1"/>
    <property type="molecule type" value="Genomic_DNA"/>
</dbReference>
<dbReference type="Proteomes" id="UP000774326">
    <property type="component" value="Unassembled WGS sequence"/>
</dbReference>
<comment type="caution">
    <text evidence="1">The sequence shown here is derived from an EMBL/GenBank/DDBJ whole genome shotgun (WGS) entry which is preliminary data.</text>
</comment>
<reference evidence="1" key="1">
    <citation type="journal article" date="2021" name="Open Biol.">
        <title>Shared evolutionary footprints suggest mitochondrial oxidative damage underlies multiple complex I losses in fungi.</title>
        <authorList>
            <person name="Schikora-Tamarit M.A."/>
            <person name="Marcet-Houben M."/>
            <person name="Nosek J."/>
            <person name="Gabaldon T."/>
        </authorList>
    </citation>
    <scope>NUCLEOTIDE SEQUENCE</scope>
    <source>
        <strain evidence="1">CBS2887</strain>
    </source>
</reference>
<evidence type="ECO:0000313" key="1">
    <source>
        <dbReference type="EMBL" id="KAH3683569.1"/>
    </source>
</evidence>
<gene>
    <name evidence="1" type="ORF">WICPIJ_005465</name>
</gene>
<sequence length="103" mass="12040">MFKESKISEICCCSLNSKSCWICFNSLAWQSFKFGTSTSLMEFNRLKLNSFNSSMLFEYDLEPLEALEFNVMRCWIDFAVSIPFNRRCVDSQERFVSGLVELN</sequence>
<organism evidence="1 2">
    <name type="scientific">Wickerhamomyces pijperi</name>
    <name type="common">Yeast</name>
    <name type="synonym">Pichia pijperi</name>
    <dbReference type="NCBI Taxonomy" id="599730"/>
    <lineage>
        <taxon>Eukaryota</taxon>
        <taxon>Fungi</taxon>
        <taxon>Dikarya</taxon>
        <taxon>Ascomycota</taxon>
        <taxon>Saccharomycotina</taxon>
        <taxon>Saccharomycetes</taxon>
        <taxon>Phaffomycetales</taxon>
        <taxon>Wickerhamomycetaceae</taxon>
        <taxon>Wickerhamomyces</taxon>
    </lineage>
</organism>